<dbReference type="GO" id="GO:0031011">
    <property type="term" value="C:Ino80 complex"/>
    <property type="evidence" value="ECO:0000318"/>
    <property type="project" value="GO_Central"/>
</dbReference>
<dbReference type="KEGG" id="mbr:MONBRDRAFT_22438"/>
<dbReference type="SMART" id="SM00993">
    <property type="entry name" value="YL1_C"/>
    <property type="match status" value="1"/>
</dbReference>
<evidence type="ECO:0000313" key="7">
    <source>
        <dbReference type="Proteomes" id="UP000001357"/>
    </source>
</evidence>
<evidence type="ECO:0000256" key="2">
    <source>
        <dbReference type="ARBA" id="ARBA00023015"/>
    </source>
</evidence>
<evidence type="ECO:0000259" key="5">
    <source>
        <dbReference type="SMART" id="SM00993"/>
    </source>
</evidence>
<evidence type="ECO:0000256" key="4">
    <source>
        <dbReference type="ARBA" id="ARBA00023242"/>
    </source>
</evidence>
<name>A9UQK7_MONBE</name>
<evidence type="ECO:0000256" key="1">
    <source>
        <dbReference type="ARBA" id="ARBA00004123"/>
    </source>
</evidence>
<proteinExistence type="predicted"/>
<dbReference type="InterPro" id="IPR013272">
    <property type="entry name" value="Vps72/YL1_C"/>
</dbReference>
<feature type="domain" description="Vps72/YL1 C-terminal" evidence="5">
    <location>
        <begin position="125"/>
        <end position="154"/>
    </location>
</feature>
<keyword evidence="3" id="KW-0804">Transcription</keyword>
<dbReference type="FunCoup" id="A9UQK7">
    <property type="interactions" value="305"/>
</dbReference>
<protein>
    <recommendedName>
        <fullName evidence="5">Vps72/YL1 C-terminal domain-containing protein</fullName>
    </recommendedName>
</protein>
<accession>A9UQK7</accession>
<dbReference type="Proteomes" id="UP000001357">
    <property type="component" value="Unassembled WGS sequence"/>
</dbReference>
<evidence type="ECO:0000256" key="3">
    <source>
        <dbReference type="ARBA" id="ARBA00023163"/>
    </source>
</evidence>
<dbReference type="GeneID" id="5887488"/>
<dbReference type="InterPro" id="IPR029525">
    <property type="entry name" value="INO80C/Ies6"/>
</dbReference>
<dbReference type="PANTHER" id="PTHR31200:SF1">
    <property type="entry name" value="INO80 COMPLEX SUBUNIT C"/>
    <property type="match status" value="1"/>
</dbReference>
<keyword evidence="4" id="KW-0539">Nucleus</keyword>
<organism evidence="6 7">
    <name type="scientific">Monosiga brevicollis</name>
    <name type="common">Choanoflagellate</name>
    <dbReference type="NCBI Taxonomy" id="81824"/>
    <lineage>
        <taxon>Eukaryota</taxon>
        <taxon>Choanoflagellata</taxon>
        <taxon>Craspedida</taxon>
        <taxon>Salpingoecidae</taxon>
        <taxon>Monosiga</taxon>
    </lineage>
</organism>
<dbReference type="STRING" id="81824.A9UQK7"/>
<comment type="subcellular location">
    <subcellularLocation>
        <location evidence="1">Nucleus</location>
    </subcellularLocation>
</comment>
<dbReference type="InParanoid" id="A9UQK7"/>
<dbReference type="RefSeq" id="XP_001742377.1">
    <property type="nucleotide sequence ID" value="XM_001742325.1"/>
</dbReference>
<keyword evidence="2" id="KW-0805">Transcription regulation</keyword>
<reference evidence="6 7" key="1">
    <citation type="journal article" date="2008" name="Nature">
        <title>The genome of the choanoflagellate Monosiga brevicollis and the origin of metazoans.</title>
        <authorList>
            <consortium name="JGI Sequencing"/>
            <person name="King N."/>
            <person name="Westbrook M.J."/>
            <person name="Young S.L."/>
            <person name="Kuo A."/>
            <person name="Abedin M."/>
            <person name="Chapman J."/>
            <person name="Fairclough S."/>
            <person name="Hellsten U."/>
            <person name="Isogai Y."/>
            <person name="Letunic I."/>
            <person name="Marr M."/>
            <person name="Pincus D."/>
            <person name="Putnam N."/>
            <person name="Rokas A."/>
            <person name="Wright K.J."/>
            <person name="Zuzow R."/>
            <person name="Dirks W."/>
            <person name="Good M."/>
            <person name="Goodstein D."/>
            <person name="Lemons D."/>
            <person name="Li W."/>
            <person name="Lyons J.B."/>
            <person name="Morris A."/>
            <person name="Nichols S."/>
            <person name="Richter D.J."/>
            <person name="Salamov A."/>
            <person name="Bork P."/>
            <person name="Lim W.A."/>
            <person name="Manning G."/>
            <person name="Miller W.T."/>
            <person name="McGinnis W."/>
            <person name="Shapiro H."/>
            <person name="Tjian R."/>
            <person name="Grigoriev I.V."/>
            <person name="Rokhsar D."/>
        </authorList>
    </citation>
    <scope>NUCLEOTIDE SEQUENCE [LARGE SCALE GENOMIC DNA]</scope>
    <source>
        <strain evidence="7">MX1 / ATCC 50154</strain>
    </source>
</reference>
<sequence length="179" mass="20744">MRKTTLVLDTRLVPRHCHIRDRQSYLEEEEEGNLSDQKFPKNENLVLCFDNKHQRTAKALPFKNSAFQTLKNMQKCKQSKLSTGALKKVRTLKSVLQHDRGLNYPTGAPTYENVRVPINLKPLVKYCDLTGLLAKYTDPRTRLHFYSKEEYHIITQLSRAAVHELLELRGASTQHVQTL</sequence>
<gene>
    <name evidence="6" type="ORF">MONBRDRAFT_22438</name>
</gene>
<dbReference type="eggNOG" id="KOG4137">
    <property type="taxonomic scope" value="Eukaryota"/>
</dbReference>
<dbReference type="GO" id="GO:0006338">
    <property type="term" value="P:chromatin remodeling"/>
    <property type="evidence" value="ECO:0000318"/>
    <property type="project" value="GO_Central"/>
</dbReference>
<keyword evidence="7" id="KW-1185">Reference proteome</keyword>
<dbReference type="AlphaFoldDB" id="A9UQK7"/>
<dbReference type="EMBL" id="CH991543">
    <property type="protein sequence ID" value="EDQ92615.1"/>
    <property type="molecule type" value="Genomic_DNA"/>
</dbReference>
<evidence type="ECO:0000313" key="6">
    <source>
        <dbReference type="EMBL" id="EDQ92615.1"/>
    </source>
</evidence>
<dbReference type="Pfam" id="PF08265">
    <property type="entry name" value="YL1_C"/>
    <property type="match status" value="1"/>
</dbReference>
<dbReference type="PANTHER" id="PTHR31200">
    <property type="entry name" value="INO80 COMPLEX SUBUNIT C"/>
    <property type="match status" value="1"/>
</dbReference>